<dbReference type="VEuPathDB" id="CryptoDB:cand_001530"/>
<dbReference type="Pfam" id="PF00400">
    <property type="entry name" value="WD40"/>
    <property type="match status" value="1"/>
</dbReference>
<dbReference type="AlphaFoldDB" id="A0A1J4MQK6"/>
<dbReference type="GO" id="GO:0030674">
    <property type="term" value="F:protein-macromolecule adaptor activity"/>
    <property type="evidence" value="ECO:0007669"/>
    <property type="project" value="TreeGrafter"/>
</dbReference>
<comment type="similarity">
    <text evidence="3">Belongs to the WD repeat cdt2 family.</text>
</comment>
<organism evidence="5 6">
    <name type="scientific">Cryptosporidium andersoni</name>
    <dbReference type="NCBI Taxonomy" id="117008"/>
    <lineage>
        <taxon>Eukaryota</taxon>
        <taxon>Sar</taxon>
        <taxon>Alveolata</taxon>
        <taxon>Apicomplexa</taxon>
        <taxon>Conoidasida</taxon>
        <taxon>Coccidia</taxon>
        <taxon>Eucoccidiorida</taxon>
        <taxon>Eimeriorina</taxon>
        <taxon>Cryptosporidiidae</taxon>
        <taxon>Cryptosporidium</taxon>
    </lineage>
</organism>
<evidence type="ECO:0000256" key="4">
    <source>
        <dbReference type="SAM" id="MobiDB-lite"/>
    </source>
</evidence>
<feature type="region of interest" description="Disordered" evidence="4">
    <location>
        <begin position="584"/>
        <end position="618"/>
    </location>
</feature>
<dbReference type="InterPro" id="IPR051865">
    <property type="entry name" value="WD-repeat_CDT2_adapter"/>
</dbReference>
<protein>
    <submittedName>
        <fullName evidence="5">Uncharacterized protein</fullName>
    </submittedName>
</protein>
<feature type="compositionally biased region" description="Low complexity" evidence="4">
    <location>
        <begin position="600"/>
        <end position="616"/>
    </location>
</feature>
<dbReference type="Proteomes" id="UP000186804">
    <property type="component" value="Unassembled WGS sequence"/>
</dbReference>
<dbReference type="SMART" id="SM00320">
    <property type="entry name" value="WD40"/>
    <property type="match status" value="3"/>
</dbReference>
<dbReference type="SUPFAM" id="SSF50978">
    <property type="entry name" value="WD40 repeat-like"/>
    <property type="match status" value="1"/>
</dbReference>
<accession>A0A1J4MQK6</accession>
<feature type="compositionally biased region" description="Polar residues" evidence="4">
    <location>
        <begin position="586"/>
        <end position="599"/>
    </location>
</feature>
<dbReference type="InterPro" id="IPR036322">
    <property type="entry name" value="WD40_repeat_dom_sf"/>
</dbReference>
<dbReference type="GO" id="GO:0005634">
    <property type="term" value="C:nucleus"/>
    <property type="evidence" value="ECO:0007669"/>
    <property type="project" value="TreeGrafter"/>
</dbReference>
<evidence type="ECO:0000256" key="3">
    <source>
        <dbReference type="ARBA" id="ARBA00038344"/>
    </source>
</evidence>
<keyword evidence="2" id="KW-0833">Ubl conjugation pathway</keyword>
<gene>
    <name evidence="5" type="ORF">cand_001530</name>
</gene>
<evidence type="ECO:0000313" key="5">
    <source>
        <dbReference type="EMBL" id="OII76462.1"/>
    </source>
</evidence>
<proteinExistence type="inferred from homology"/>
<dbReference type="RefSeq" id="XP_067068308.1">
    <property type="nucleotide sequence ID" value="XM_067210401.1"/>
</dbReference>
<evidence type="ECO:0000256" key="2">
    <source>
        <dbReference type="ARBA" id="ARBA00022786"/>
    </source>
</evidence>
<keyword evidence="6" id="KW-1185">Reference proteome</keyword>
<dbReference type="Gene3D" id="2.130.10.10">
    <property type="entry name" value="YVTN repeat-like/Quinoprotein amine dehydrogenase"/>
    <property type="match status" value="1"/>
</dbReference>
<dbReference type="PANTHER" id="PTHR22852:SF0">
    <property type="entry name" value="DENTICLELESS PROTEIN HOMOLOG"/>
    <property type="match status" value="1"/>
</dbReference>
<evidence type="ECO:0000313" key="6">
    <source>
        <dbReference type="Proteomes" id="UP000186804"/>
    </source>
</evidence>
<reference evidence="5 6" key="1">
    <citation type="submission" date="2016-10" db="EMBL/GenBank/DDBJ databases">
        <title>Reductive evolution of mitochondrial metabolism and differential evolution of invasion-related proteins in Cryptosporidium.</title>
        <authorList>
            <person name="Liu S."/>
            <person name="Roellig D.M."/>
            <person name="Guo Y."/>
            <person name="Li N."/>
            <person name="Frace M.A."/>
            <person name="Tang K."/>
            <person name="Zhang L."/>
            <person name="Feng Y."/>
            <person name="Xiao L."/>
        </authorList>
    </citation>
    <scope>NUCLEOTIDE SEQUENCE [LARGE SCALE GENOMIC DNA]</scope>
    <source>
        <strain evidence="5">30847</strain>
    </source>
</reference>
<sequence length="843" mass="95549">MFPCVFRKYIEVEKLLKYSDFYGLPDQTELRALGMFRNYKNKFTNLKYTKNITDDKFISGYTQTINHIHGNVLVMSFSQRILDGDALAIGDTSGNVSLYNTANNYTNTSQDRYLLISKKLHNGTITDIKFQPAYSNNFTKENYLYSSSTDSFLVKLDIEYTKAIWKTKAHKEWIKQFAFAPQNQSIIATVGNDGALYIHDDRTLSNKALKRLGSLKINTNHEIDDNIESQIYEVISNPISELVGIHNIHDLFSTSSIIKKRRTSKKRLLIQSKGTSISGVTFLNGNYYIATSGCTDGLIKLWDIRKVSSCNKDPKALLTFSPQVKDKLSKRFNKNLNCGITWMNRDERFQKLAIQTTRGVALIYDIPSLLNLQNSVKLATLYPEESGSNSSISMDYNEQLSSRNVEYNHRPSLSSCGSWFATPINSGSRLCIYKLENSKVLRFSTLCSEQFNSCLFQCVAWKKSLQFNSIPVESPRVPMKAVHHENSFYNLINVGEHSPCLAIGTNNNLIKILNKEILTPFMSDDISGIDDINMDIVKDMVPLDKVLNSKWVSNENFSFSSSYDEDADFMNQLSLSSSLSIPIPKSRNSLEQGQESVNYSTESDISSNMNSSSSSAKSKKTGFLTMTSINKSTMETSLENSEVVTVDKDFHFETVEETPYRRSIPFFGSSQDSVGYPAPYRGQNEYNSASQESLETPIPLERYSSSTEQGNYIEEESLYEKNEDRNRVVTHSNIIQIPLSQPNEEFYTTPLLYSDSKSENSGFNSALIQEVIDKDFCMENLDLNQDFHNKCEDLSMDGNNDENSKGFKQRKLDSWLRSNLKSEDVSVSNISDVGNQTTSDYTK</sequence>
<dbReference type="InterPro" id="IPR015943">
    <property type="entry name" value="WD40/YVTN_repeat-like_dom_sf"/>
</dbReference>
<dbReference type="OrthoDB" id="2096344at2759"/>
<dbReference type="GO" id="GO:0043161">
    <property type="term" value="P:proteasome-mediated ubiquitin-dependent protein catabolic process"/>
    <property type="evidence" value="ECO:0007669"/>
    <property type="project" value="TreeGrafter"/>
</dbReference>
<comment type="caution">
    <text evidence="5">The sequence shown here is derived from an EMBL/GenBank/DDBJ whole genome shotgun (WGS) entry which is preliminary data.</text>
</comment>
<name>A0A1J4MQK6_9CRYT</name>
<evidence type="ECO:0000256" key="1">
    <source>
        <dbReference type="ARBA" id="ARBA00004906"/>
    </source>
</evidence>
<dbReference type="EMBL" id="LRBS01000061">
    <property type="protein sequence ID" value="OII76462.1"/>
    <property type="molecule type" value="Genomic_DNA"/>
</dbReference>
<dbReference type="GeneID" id="92364338"/>
<dbReference type="PANTHER" id="PTHR22852">
    <property type="entry name" value="LETHAL 2 DENTICLELESS PROTEIN RETINOIC ACID-REGULATED NUCLEAR MATRIX-ASSOCIATED PROTEIN"/>
    <property type="match status" value="1"/>
</dbReference>
<dbReference type="InterPro" id="IPR001680">
    <property type="entry name" value="WD40_rpt"/>
</dbReference>
<comment type="pathway">
    <text evidence="1">Protein modification; protein ubiquitination.</text>
</comment>